<evidence type="ECO:0000313" key="1">
    <source>
        <dbReference type="EMBL" id="KAJ1368934.1"/>
    </source>
</evidence>
<dbReference type="AlphaFoldDB" id="A0AAD5R3S1"/>
<keyword evidence="2" id="KW-1185">Reference proteome</keyword>
<name>A0AAD5R3S1_PARTN</name>
<protein>
    <submittedName>
        <fullName evidence="1">Uncharacterized protein</fullName>
    </submittedName>
</protein>
<reference evidence="1" key="1">
    <citation type="submission" date="2021-06" db="EMBL/GenBank/DDBJ databases">
        <title>Parelaphostrongylus tenuis whole genome reference sequence.</title>
        <authorList>
            <person name="Garwood T.J."/>
            <person name="Larsen P.A."/>
            <person name="Fountain-Jones N.M."/>
            <person name="Garbe J.R."/>
            <person name="Macchietto M.G."/>
            <person name="Kania S.A."/>
            <person name="Gerhold R.W."/>
            <person name="Richards J.E."/>
            <person name="Wolf T.M."/>
        </authorList>
    </citation>
    <scope>NUCLEOTIDE SEQUENCE</scope>
    <source>
        <strain evidence="1">MNPRO001-30</strain>
        <tissue evidence="1">Meninges</tissue>
    </source>
</reference>
<comment type="caution">
    <text evidence="1">The sequence shown here is derived from an EMBL/GenBank/DDBJ whole genome shotgun (WGS) entry which is preliminary data.</text>
</comment>
<gene>
    <name evidence="1" type="ORF">KIN20_030299</name>
</gene>
<dbReference type="EMBL" id="JAHQIW010006357">
    <property type="protein sequence ID" value="KAJ1368934.1"/>
    <property type="molecule type" value="Genomic_DNA"/>
</dbReference>
<sequence length="226" mass="24743">MASRDGSIVGQCNFNVFFTMKLRDVAASRRDFTVSGITTLPIPMVYTTKVNVRARASGISTSEGVARAFVHRLVMQTVFDVLEAQARAALLPNFVTAAILAQLDVKINYVPLECQDIILVDMDMLNKDERKCILVDNAVTGICVGLAQLQRAQMAMRCKPVPMMVGVESVPANHTSLTGTLTTSNIIMANWSNAMWQNVMERALRLLRSGPYGSHFFSTRVAVGGN</sequence>
<proteinExistence type="predicted"/>
<organism evidence="1 2">
    <name type="scientific">Parelaphostrongylus tenuis</name>
    <name type="common">Meningeal worm</name>
    <dbReference type="NCBI Taxonomy" id="148309"/>
    <lineage>
        <taxon>Eukaryota</taxon>
        <taxon>Metazoa</taxon>
        <taxon>Ecdysozoa</taxon>
        <taxon>Nematoda</taxon>
        <taxon>Chromadorea</taxon>
        <taxon>Rhabditida</taxon>
        <taxon>Rhabditina</taxon>
        <taxon>Rhabditomorpha</taxon>
        <taxon>Strongyloidea</taxon>
        <taxon>Metastrongylidae</taxon>
        <taxon>Parelaphostrongylus</taxon>
    </lineage>
</organism>
<dbReference type="Proteomes" id="UP001196413">
    <property type="component" value="Unassembled WGS sequence"/>
</dbReference>
<evidence type="ECO:0000313" key="2">
    <source>
        <dbReference type="Proteomes" id="UP001196413"/>
    </source>
</evidence>
<accession>A0AAD5R3S1</accession>